<dbReference type="Gene3D" id="3.40.50.1820">
    <property type="entry name" value="alpha/beta hydrolase"/>
    <property type="match status" value="1"/>
</dbReference>
<dbReference type="PANTHER" id="PTHR13617">
    <property type="entry name" value="PROTEIN ABHD18"/>
    <property type="match status" value="1"/>
</dbReference>
<name>A0A3S4VS13_MYCAU</name>
<gene>
    <name evidence="1" type="ORF">NCTC10437_04456</name>
</gene>
<reference evidence="1 2" key="1">
    <citation type="submission" date="2018-12" db="EMBL/GenBank/DDBJ databases">
        <authorList>
            <consortium name="Pathogen Informatics"/>
        </authorList>
    </citation>
    <scope>NUCLEOTIDE SEQUENCE [LARGE SCALE GENOMIC DNA]</scope>
    <source>
        <strain evidence="1 2">NCTC10437</strain>
    </source>
</reference>
<accession>A0A3S4VS13</accession>
<dbReference type="RefSeq" id="WP_048632913.1">
    <property type="nucleotide sequence ID" value="NZ_CVQQ01000008.1"/>
</dbReference>
<evidence type="ECO:0000313" key="2">
    <source>
        <dbReference type="Proteomes" id="UP000279306"/>
    </source>
</evidence>
<organism evidence="1 2">
    <name type="scientific">Mycolicibacterium aurum</name>
    <name type="common">Mycobacterium aurum</name>
    <dbReference type="NCBI Taxonomy" id="1791"/>
    <lineage>
        <taxon>Bacteria</taxon>
        <taxon>Bacillati</taxon>
        <taxon>Actinomycetota</taxon>
        <taxon>Actinomycetes</taxon>
        <taxon>Mycobacteriales</taxon>
        <taxon>Mycobacteriaceae</taxon>
        <taxon>Mycolicibacterium</taxon>
    </lineage>
</organism>
<proteinExistence type="predicted"/>
<dbReference type="SUPFAM" id="SSF53474">
    <property type="entry name" value="alpha/beta-Hydrolases"/>
    <property type="match status" value="1"/>
</dbReference>
<dbReference type="STRING" id="1791.GCA_001049355_03058"/>
<dbReference type="InterPro" id="IPR029058">
    <property type="entry name" value="AB_hydrolase_fold"/>
</dbReference>
<protein>
    <submittedName>
        <fullName evidence="1">Prolyl oligopeptidase family protein</fullName>
    </submittedName>
</protein>
<evidence type="ECO:0000313" key="1">
    <source>
        <dbReference type="EMBL" id="VEG57446.1"/>
    </source>
</evidence>
<dbReference type="AlphaFoldDB" id="A0A3S4VS13"/>
<dbReference type="KEGG" id="mauu:NCTC10437_04456"/>
<dbReference type="OrthoDB" id="4739610at2"/>
<dbReference type="EMBL" id="LR134356">
    <property type="protein sequence ID" value="VEG57446.1"/>
    <property type="molecule type" value="Genomic_DNA"/>
</dbReference>
<dbReference type="PANTHER" id="PTHR13617:SF14">
    <property type="entry name" value="PROTEIN ABHD18"/>
    <property type="match status" value="1"/>
</dbReference>
<sequence length="407" mass="44860">MAATGSDDGALAVPPPSANRGPGALDYVVRPLRRAGGFYARSWRDYLDAERAELPLARPTLALAVQALRDEIVLTGFRLIRPLSDTQVFQRISQEVQQAIEFYGARGYLDTPEQFFAAPPPLTDVTVRPVKVRGRSFERLVFDSGYEPAVGEPGRDRWMGYAANRREYALLLRHRSPRPWLVCVHGALMGRGFLDLTLVRAWHLHEDLGLNVVLPVLPLHGPRGAGLPKGAAFPGEDVLDNVHAAAQAVWDVRRLLSWIRLQQNDARIGLNSISLGGYVSSLVASVEDGLTVAILGVPVADLTGLLSRHAGIGRSDPRRETVTLAEPLGRMVSPLSLSPRVPDRGRFIYAGVADQLVHPREQVVRLWEHWGRPEIVWYQGGHTGFFESRPVQRFVDSALVQSGLIDA</sequence>
<keyword evidence="2" id="KW-1185">Reference proteome</keyword>
<dbReference type="Proteomes" id="UP000279306">
    <property type="component" value="Chromosome"/>
</dbReference>